<dbReference type="STRING" id="30069.A0A182YE01"/>
<dbReference type="GO" id="GO:0072546">
    <property type="term" value="C:EMC complex"/>
    <property type="evidence" value="ECO:0007669"/>
    <property type="project" value="InterPro"/>
</dbReference>
<accession>A0A182YE01</accession>
<dbReference type="VEuPathDB" id="VectorBase:ASTE007644"/>
<evidence type="ECO:0000313" key="2">
    <source>
        <dbReference type="Proteomes" id="UP000076408"/>
    </source>
</evidence>
<dbReference type="Pfam" id="PF09808">
    <property type="entry name" value="SNAPC1"/>
    <property type="match status" value="1"/>
</dbReference>
<evidence type="ECO:0000313" key="1">
    <source>
        <dbReference type="EnsemblMetazoa" id="ASTEI06687-PA"/>
    </source>
</evidence>
<organism evidence="1 2">
    <name type="scientific">Anopheles stephensi</name>
    <name type="common">Indo-Pakistan malaria mosquito</name>
    <dbReference type="NCBI Taxonomy" id="30069"/>
    <lineage>
        <taxon>Eukaryota</taxon>
        <taxon>Metazoa</taxon>
        <taxon>Ecdysozoa</taxon>
        <taxon>Arthropoda</taxon>
        <taxon>Hexapoda</taxon>
        <taxon>Insecta</taxon>
        <taxon>Pterygota</taxon>
        <taxon>Neoptera</taxon>
        <taxon>Endopterygota</taxon>
        <taxon>Diptera</taxon>
        <taxon>Nematocera</taxon>
        <taxon>Culicoidea</taxon>
        <taxon>Culicidae</taxon>
        <taxon>Anophelinae</taxon>
        <taxon>Anopheles</taxon>
    </lineage>
</organism>
<reference evidence="1" key="2">
    <citation type="submission" date="2020-05" db="UniProtKB">
        <authorList>
            <consortium name="EnsemblMetazoa"/>
        </authorList>
    </citation>
    <scope>IDENTIFICATION</scope>
    <source>
        <strain evidence="1">Indian</strain>
    </source>
</reference>
<dbReference type="Proteomes" id="UP000076408">
    <property type="component" value="Unassembled WGS sequence"/>
</dbReference>
<protein>
    <submittedName>
        <fullName evidence="1">Uncharacterized protein</fullName>
    </submittedName>
</protein>
<name>A0A182YE01_ANOST</name>
<proteinExistence type="predicted"/>
<dbReference type="EnsemblMetazoa" id="ASTEI06687-RA">
    <property type="protein sequence ID" value="ASTEI06687-PA"/>
    <property type="gene ID" value="ASTEI06687"/>
</dbReference>
<dbReference type="InterPro" id="IPR005366">
    <property type="entry name" value="EMC8/9"/>
</dbReference>
<dbReference type="InterPro" id="IPR019188">
    <property type="entry name" value="SNAPC1"/>
</dbReference>
<dbReference type="PANTHER" id="PTHR12941:SF10">
    <property type="entry name" value="ER MEMBRANE PROTEIN COMPLEX SUBUNIT 8_9 HOMOLOG"/>
    <property type="match status" value="1"/>
</dbReference>
<keyword evidence="2" id="KW-1185">Reference proteome</keyword>
<sequence length="370" mass="43009">MASVVSSGFRDDCLEFLSEFSKLKAPDYQTFCQEWKRTNFQYIFYGRNTDAEMAEYLGEIFYTVKKCFLTCHNQFERIASFYLLYTLYFKQPLFTFCKIRLTLMEWRMVKDFAKRPYNGQELPQVTAILWKMFKSDAFRFVQDELERGFDRFFLKSCGNSFDGSGPLRTTKDLEKELVALTTPGGLINAMEILEMGYNEMKEELDVNGKPNVIVDVVPLFHQCLHVSPMAEVAMVQVEAKASQKGQQIVGYYVGCENFYDNRFERAPGIRIADKIAENCGDACIAVIDNRAVSINMRYPALRMWQHRDNRWVKAKCVVENDHATFDAVSCLLQRGAAKELHDYDNYLDNTQNDWNNVHFNGDLKQILSMY</sequence>
<dbReference type="Pfam" id="PF03665">
    <property type="entry name" value="UPF0172"/>
    <property type="match status" value="1"/>
</dbReference>
<reference evidence="2" key="1">
    <citation type="journal article" date="2014" name="Genome Biol.">
        <title>Genome analysis of a major urban malaria vector mosquito, Anopheles stephensi.</title>
        <authorList>
            <person name="Jiang X."/>
            <person name="Peery A."/>
            <person name="Hall A.B."/>
            <person name="Sharma A."/>
            <person name="Chen X.G."/>
            <person name="Waterhouse R.M."/>
            <person name="Komissarov A."/>
            <person name="Riehle M.M."/>
            <person name="Shouche Y."/>
            <person name="Sharakhova M.V."/>
            <person name="Lawson D."/>
            <person name="Pakpour N."/>
            <person name="Arensburger P."/>
            <person name="Davidson V.L."/>
            <person name="Eiglmeier K."/>
            <person name="Emrich S."/>
            <person name="George P."/>
            <person name="Kennedy R.C."/>
            <person name="Mane S.P."/>
            <person name="Maslen G."/>
            <person name="Oringanje C."/>
            <person name="Qi Y."/>
            <person name="Settlage R."/>
            <person name="Tojo M."/>
            <person name="Tubio J.M."/>
            <person name="Unger M.F."/>
            <person name="Wang B."/>
            <person name="Vernick K.D."/>
            <person name="Ribeiro J.M."/>
            <person name="James A.A."/>
            <person name="Michel K."/>
            <person name="Riehle M.A."/>
            <person name="Luckhart S."/>
            <person name="Sharakhov I.V."/>
            <person name="Tu Z."/>
        </authorList>
    </citation>
    <scope>NUCLEOTIDE SEQUENCE [LARGE SCALE GENOMIC DNA]</scope>
    <source>
        <strain evidence="2">Indian</strain>
    </source>
</reference>
<dbReference type="AlphaFoldDB" id="A0A182YE01"/>
<dbReference type="CDD" id="cd08060">
    <property type="entry name" value="MPN_UPF0172"/>
    <property type="match status" value="1"/>
</dbReference>
<dbReference type="PANTHER" id="PTHR12941">
    <property type="entry name" value="ER MEMBRANE PROTEIN COMPLEX"/>
    <property type="match status" value="1"/>
</dbReference>
<dbReference type="VEuPathDB" id="VectorBase:ASTEI20_044783"/>
<dbReference type="VEuPathDB" id="VectorBase:ASTEI06687"/>